<dbReference type="RefSeq" id="WP_134462533.1">
    <property type="nucleotide sequence ID" value="NZ_JBHMFL010000056.1"/>
</dbReference>
<gene>
    <name evidence="1" type="ORF">E2553_27080</name>
</gene>
<organism evidence="1 2">
    <name type="scientific">Paraburkholderia dipogonis</name>
    <dbReference type="NCBI Taxonomy" id="1211383"/>
    <lineage>
        <taxon>Bacteria</taxon>
        <taxon>Pseudomonadati</taxon>
        <taxon>Pseudomonadota</taxon>
        <taxon>Betaproteobacteria</taxon>
        <taxon>Burkholderiales</taxon>
        <taxon>Burkholderiaceae</taxon>
        <taxon>Paraburkholderia</taxon>
    </lineage>
</organism>
<evidence type="ECO:0000313" key="1">
    <source>
        <dbReference type="EMBL" id="TFE40427.1"/>
    </source>
</evidence>
<dbReference type="AlphaFoldDB" id="A0A4Y8MSF6"/>
<comment type="caution">
    <text evidence="1">The sequence shown here is derived from an EMBL/GenBank/DDBJ whole genome shotgun (WGS) entry which is preliminary data.</text>
</comment>
<accession>A0A4Y8MSF6</accession>
<name>A0A4Y8MSF6_9BURK</name>
<sequence>MDLFFVQKMTTATIAGVEPSTEMVSQDAVRNAEAIERLPSDNPSGETLAINSMQLLPNYAA</sequence>
<proteinExistence type="predicted"/>
<evidence type="ECO:0000313" key="2">
    <source>
        <dbReference type="Proteomes" id="UP000297385"/>
    </source>
</evidence>
<dbReference type="Proteomes" id="UP000297385">
    <property type="component" value="Unassembled WGS sequence"/>
</dbReference>
<reference evidence="1 2" key="1">
    <citation type="submission" date="2019-03" db="EMBL/GenBank/DDBJ databases">
        <title>Complete Genome Sequence of Paraburkholderia dipogonis ICMP 19430T, a Nitrogen-fixing Symbiont of the South African Invasive Legume Dipogon lignosus in New Zealand.</title>
        <authorList>
            <person name="De Meyer S.E."/>
        </authorList>
    </citation>
    <scope>NUCLEOTIDE SEQUENCE [LARGE SCALE GENOMIC DNA]</scope>
    <source>
        <strain evidence="1 2">ICMP 19430</strain>
    </source>
</reference>
<dbReference type="EMBL" id="SNVI01000002">
    <property type="protein sequence ID" value="TFE40427.1"/>
    <property type="molecule type" value="Genomic_DNA"/>
</dbReference>
<dbReference type="GeneID" id="97306618"/>
<protein>
    <submittedName>
        <fullName evidence="1">Uncharacterized protein</fullName>
    </submittedName>
</protein>